<keyword evidence="4" id="KW-0488">Methylation</keyword>
<evidence type="ECO:0000256" key="11">
    <source>
        <dbReference type="SAM" id="Phobius"/>
    </source>
</evidence>
<comment type="caution">
    <text evidence="13">The sequence shown here is derived from an EMBL/GenBank/DDBJ whole genome shotgun (WGS) entry which is preliminary data.</text>
</comment>
<dbReference type="PROSITE" id="PS00409">
    <property type="entry name" value="PROKAR_NTER_METHYL"/>
    <property type="match status" value="1"/>
</dbReference>
<dbReference type="InterPro" id="IPR045584">
    <property type="entry name" value="Pilin-like"/>
</dbReference>
<proteinExistence type="inferred from homology"/>
<dbReference type="InterPro" id="IPR012902">
    <property type="entry name" value="N_methyl_site"/>
</dbReference>
<name>A0A6M0K284_9GAMM</name>
<dbReference type="GO" id="GO:0015627">
    <property type="term" value="C:type II protein secretion system complex"/>
    <property type="evidence" value="ECO:0007669"/>
    <property type="project" value="InterPro"/>
</dbReference>
<dbReference type="GO" id="GO:0015628">
    <property type="term" value="P:protein secretion by the type II secretion system"/>
    <property type="evidence" value="ECO:0007669"/>
    <property type="project" value="InterPro"/>
</dbReference>
<keyword evidence="14" id="KW-1185">Reference proteome</keyword>
<keyword evidence="5" id="KW-0997">Cell inner membrane</keyword>
<evidence type="ECO:0000256" key="2">
    <source>
        <dbReference type="ARBA" id="ARBA00021549"/>
    </source>
</evidence>
<comment type="similarity">
    <text evidence="9">Belongs to the GSP H family.</text>
</comment>
<dbReference type="EMBL" id="JAAIJQ010000053">
    <property type="protein sequence ID" value="NEV63499.1"/>
    <property type="molecule type" value="Genomic_DNA"/>
</dbReference>
<gene>
    <name evidence="13" type="ORF">G3446_16665</name>
</gene>
<evidence type="ECO:0000256" key="9">
    <source>
        <dbReference type="ARBA" id="ARBA00025772"/>
    </source>
</evidence>
<dbReference type="NCBIfam" id="TIGR02532">
    <property type="entry name" value="IV_pilin_GFxxxE"/>
    <property type="match status" value="1"/>
</dbReference>
<feature type="domain" description="General secretion pathway GspH" evidence="12">
    <location>
        <begin position="52"/>
        <end position="161"/>
    </location>
</feature>
<dbReference type="Gene3D" id="3.55.40.10">
    <property type="entry name" value="minor pseudopilin epsh domain"/>
    <property type="match status" value="1"/>
</dbReference>
<evidence type="ECO:0000256" key="7">
    <source>
        <dbReference type="ARBA" id="ARBA00022989"/>
    </source>
</evidence>
<protein>
    <recommendedName>
        <fullName evidence="2">Type II secretion system protein H</fullName>
    </recommendedName>
    <alternativeName>
        <fullName evidence="10">General secretion pathway protein H</fullName>
    </alternativeName>
</protein>
<keyword evidence="8 11" id="KW-0472">Membrane</keyword>
<dbReference type="GO" id="GO:0005886">
    <property type="term" value="C:plasma membrane"/>
    <property type="evidence" value="ECO:0007669"/>
    <property type="project" value="UniProtKB-SubCell"/>
</dbReference>
<dbReference type="Proteomes" id="UP000483379">
    <property type="component" value="Unassembled WGS sequence"/>
</dbReference>
<sequence length="178" mass="19377">MLVMTACERPHRRQAGLTLLELITVVAILALLMGVAVPSMHEMLDRNRLKAAAQAVAEDLQWARSEAIKRNRPIALSLHPSTWCYGVTLASDLGCDCRGDQDAPNGCELKRVSGTDYPGIRLSATFDRTTFEPRRATARNGSLSLQSSRGAAIKVILSRLGRVRLCSPNDTLPGYGDC</sequence>
<evidence type="ECO:0000256" key="4">
    <source>
        <dbReference type="ARBA" id="ARBA00022481"/>
    </source>
</evidence>
<dbReference type="Pfam" id="PF07963">
    <property type="entry name" value="N_methyl"/>
    <property type="match status" value="1"/>
</dbReference>
<comment type="subcellular location">
    <subcellularLocation>
        <location evidence="1">Cell inner membrane</location>
        <topology evidence="1">Single-pass membrane protein</topology>
    </subcellularLocation>
</comment>
<dbReference type="Pfam" id="PF12019">
    <property type="entry name" value="GspH"/>
    <property type="match status" value="1"/>
</dbReference>
<dbReference type="InterPro" id="IPR022346">
    <property type="entry name" value="T2SS_GspH"/>
</dbReference>
<organism evidence="13 14">
    <name type="scientific">Thiorhodococcus minor</name>
    <dbReference type="NCBI Taxonomy" id="57489"/>
    <lineage>
        <taxon>Bacteria</taxon>
        <taxon>Pseudomonadati</taxon>
        <taxon>Pseudomonadota</taxon>
        <taxon>Gammaproteobacteria</taxon>
        <taxon>Chromatiales</taxon>
        <taxon>Chromatiaceae</taxon>
        <taxon>Thiorhodococcus</taxon>
    </lineage>
</organism>
<evidence type="ECO:0000256" key="6">
    <source>
        <dbReference type="ARBA" id="ARBA00022692"/>
    </source>
</evidence>
<dbReference type="RefSeq" id="WP_164453963.1">
    <property type="nucleotide sequence ID" value="NZ_JAAIJQ010000053.1"/>
</dbReference>
<evidence type="ECO:0000259" key="12">
    <source>
        <dbReference type="Pfam" id="PF12019"/>
    </source>
</evidence>
<dbReference type="AlphaFoldDB" id="A0A6M0K284"/>
<evidence type="ECO:0000313" key="13">
    <source>
        <dbReference type="EMBL" id="NEV63499.1"/>
    </source>
</evidence>
<keyword evidence="3" id="KW-1003">Cell membrane</keyword>
<evidence type="ECO:0000256" key="3">
    <source>
        <dbReference type="ARBA" id="ARBA00022475"/>
    </source>
</evidence>
<evidence type="ECO:0000256" key="5">
    <source>
        <dbReference type="ARBA" id="ARBA00022519"/>
    </source>
</evidence>
<keyword evidence="6 11" id="KW-0812">Transmembrane</keyword>
<evidence type="ECO:0000256" key="1">
    <source>
        <dbReference type="ARBA" id="ARBA00004377"/>
    </source>
</evidence>
<dbReference type="SUPFAM" id="SSF54523">
    <property type="entry name" value="Pili subunits"/>
    <property type="match status" value="1"/>
</dbReference>
<evidence type="ECO:0000313" key="14">
    <source>
        <dbReference type="Proteomes" id="UP000483379"/>
    </source>
</evidence>
<evidence type="ECO:0000256" key="8">
    <source>
        <dbReference type="ARBA" id="ARBA00023136"/>
    </source>
</evidence>
<feature type="transmembrane region" description="Helical" evidence="11">
    <location>
        <begin position="20"/>
        <end position="40"/>
    </location>
</feature>
<reference evidence="13 14" key="1">
    <citation type="submission" date="2020-02" db="EMBL/GenBank/DDBJ databases">
        <title>Genome sequences of Thiorhodococcus mannitoliphagus and Thiorhodococcus minor, purple sulfur photosynthetic bacteria in the gammaproteobacterial family, Chromatiaceae.</title>
        <authorList>
            <person name="Aviles F.A."/>
            <person name="Meyer T.E."/>
            <person name="Kyndt J.A."/>
        </authorList>
    </citation>
    <scope>NUCLEOTIDE SEQUENCE [LARGE SCALE GENOMIC DNA]</scope>
    <source>
        <strain evidence="13 14">DSM 11518</strain>
    </source>
</reference>
<keyword evidence="7 11" id="KW-1133">Transmembrane helix</keyword>
<accession>A0A6M0K284</accession>
<evidence type="ECO:0000256" key="10">
    <source>
        <dbReference type="ARBA" id="ARBA00030775"/>
    </source>
</evidence>